<keyword evidence="1" id="KW-0812">Transmembrane</keyword>
<proteinExistence type="predicted"/>
<keyword evidence="1" id="KW-1133">Transmembrane helix</keyword>
<dbReference type="EMBL" id="CP106881">
    <property type="protein sequence ID" value="UYG51351.1"/>
    <property type="molecule type" value="Genomic_DNA"/>
</dbReference>
<protein>
    <submittedName>
        <fullName evidence="2">Uncharacterized protein</fullName>
    </submittedName>
</protein>
<evidence type="ECO:0000313" key="2">
    <source>
        <dbReference type="EMBL" id="UYG51351.1"/>
    </source>
</evidence>
<keyword evidence="3" id="KW-1185">Reference proteome</keyword>
<dbReference type="RefSeq" id="WP_255662780.1">
    <property type="nucleotide sequence ID" value="NZ_CP106881.1"/>
</dbReference>
<keyword evidence="1" id="KW-0472">Membrane</keyword>
<evidence type="ECO:0000313" key="3">
    <source>
        <dbReference type="Proteomes" id="UP001162800"/>
    </source>
</evidence>
<gene>
    <name evidence="2" type="ORF">M9799_15005</name>
</gene>
<evidence type="ECO:0000256" key="1">
    <source>
        <dbReference type="SAM" id="Phobius"/>
    </source>
</evidence>
<dbReference type="Proteomes" id="UP001162800">
    <property type="component" value="Chromosome"/>
</dbReference>
<accession>A0ABY6G8X8</accession>
<feature type="transmembrane region" description="Helical" evidence="1">
    <location>
        <begin position="21"/>
        <end position="42"/>
    </location>
</feature>
<reference evidence="2" key="1">
    <citation type="submission" date="2022-09" db="EMBL/GenBank/DDBJ databases">
        <title>The complete genome of Acidovorax sp. 5MLIR.</title>
        <authorList>
            <person name="Liu L."/>
            <person name="Yue J."/>
            <person name="Yang F."/>
            <person name="Yuan J."/>
            <person name="Li L."/>
        </authorList>
    </citation>
    <scope>NUCLEOTIDE SEQUENCE</scope>
    <source>
        <strain evidence="2">5MLIR</strain>
    </source>
</reference>
<sequence length="44" mass="5125">MNRPPDETQAKRHASFRSRFFTSRGLMVIGIVVAFLLFAIFIPW</sequence>
<organism evidence="2 3">
    <name type="scientific">Comamonas endophytica</name>
    <dbReference type="NCBI Taxonomy" id="2949090"/>
    <lineage>
        <taxon>Bacteria</taxon>
        <taxon>Pseudomonadati</taxon>
        <taxon>Pseudomonadota</taxon>
        <taxon>Betaproteobacteria</taxon>
        <taxon>Burkholderiales</taxon>
        <taxon>Comamonadaceae</taxon>
        <taxon>Comamonas</taxon>
    </lineage>
</organism>
<name>A0ABY6G8X8_9BURK</name>